<comment type="caution">
    <text evidence="3">The sequence shown here is derived from an EMBL/GenBank/DDBJ whole genome shotgun (WGS) entry which is preliminary data.</text>
</comment>
<evidence type="ECO:0000256" key="2">
    <source>
        <dbReference type="SAM" id="SignalP"/>
    </source>
</evidence>
<accession>A0ABN1G278</accession>
<feature type="transmembrane region" description="Helical" evidence="1">
    <location>
        <begin position="381"/>
        <end position="403"/>
    </location>
</feature>
<reference evidence="3 4" key="1">
    <citation type="journal article" date="2019" name="Int. J. Syst. Evol. Microbiol.">
        <title>The Global Catalogue of Microorganisms (GCM) 10K type strain sequencing project: providing services to taxonomists for standard genome sequencing and annotation.</title>
        <authorList>
            <consortium name="The Broad Institute Genomics Platform"/>
            <consortium name="The Broad Institute Genome Sequencing Center for Infectious Disease"/>
            <person name="Wu L."/>
            <person name="Ma J."/>
        </authorList>
    </citation>
    <scope>NUCLEOTIDE SEQUENCE [LARGE SCALE GENOMIC DNA]</scope>
    <source>
        <strain evidence="3 4">JCM 10671</strain>
    </source>
</reference>
<dbReference type="Proteomes" id="UP001500957">
    <property type="component" value="Unassembled WGS sequence"/>
</dbReference>
<keyword evidence="4" id="KW-1185">Reference proteome</keyword>
<keyword evidence="2" id="KW-0732">Signal</keyword>
<keyword evidence="1" id="KW-0472">Membrane</keyword>
<dbReference type="RefSeq" id="WP_344600277.1">
    <property type="nucleotide sequence ID" value="NZ_BAAAHE010000001.1"/>
</dbReference>
<keyword evidence="1" id="KW-1133">Transmembrane helix</keyword>
<keyword evidence="1" id="KW-0812">Transmembrane</keyword>
<proteinExistence type="predicted"/>
<organism evidence="3 4">
    <name type="scientific">Sporichthya brevicatena</name>
    <dbReference type="NCBI Taxonomy" id="171442"/>
    <lineage>
        <taxon>Bacteria</taxon>
        <taxon>Bacillati</taxon>
        <taxon>Actinomycetota</taxon>
        <taxon>Actinomycetes</taxon>
        <taxon>Sporichthyales</taxon>
        <taxon>Sporichthyaceae</taxon>
        <taxon>Sporichthya</taxon>
    </lineage>
</organism>
<evidence type="ECO:0000256" key="1">
    <source>
        <dbReference type="SAM" id="Phobius"/>
    </source>
</evidence>
<gene>
    <name evidence="3" type="ORF">GCM10009547_00130</name>
</gene>
<sequence length="410" mass="40770">MTGAAAVSTAALVTLLPTSSALGSATAEPSSTTTLSAYQGQASANAAYFLAALPRFLIIENLVNGGGPTAQAALNSLGSSTGFASFPYPGDLAVAAPGLAGTLSGKPVPTYPFVVTSQYPSAQEVSLDQPGYHLDSVAHEREARSVAQAGARLAPSTDEGGAFATAEVVRSADNFVSAAESRLDLQIGVVAIHGAVSRAEVVIDNAGKVVRNSDFQVSSLSVNGVGVAVTEEGVSLVGSVHPAQKSLTVGNTTIRYVEATSTDDSVLAPGLQITTPMDVPAPVGRTVVTDFVIGRSFAQATGSSAPVAEGTAGSADNGTSGVTAPASPVDGVDTVAAAPVIPGVGTGVLPTGVAPVTPPGTQTFVLANTQPGAVSLPSLGAYPYLAGGALLFVLVSVGTRWVVGVRRSWS</sequence>
<feature type="signal peptide" evidence="2">
    <location>
        <begin position="1"/>
        <end position="27"/>
    </location>
</feature>
<evidence type="ECO:0000313" key="3">
    <source>
        <dbReference type="EMBL" id="GAA0602700.1"/>
    </source>
</evidence>
<dbReference type="EMBL" id="BAAAHE010000001">
    <property type="protein sequence ID" value="GAA0602700.1"/>
    <property type="molecule type" value="Genomic_DNA"/>
</dbReference>
<evidence type="ECO:0000313" key="4">
    <source>
        <dbReference type="Proteomes" id="UP001500957"/>
    </source>
</evidence>
<name>A0ABN1G278_9ACTN</name>
<feature type="chain" id="PRO_5046769004" evidence="2">
    <location>
        <begin position="28"/>
        <end position="410"/>
    </location>
</feature>
<protein>
    <submittedName>
        <fullName evidence="3">Uncharacterized protein</fullName>
    </submittedName>
</protein>